<dbReference type="SMART" id="SM00857">
    <property type="entry name" value="Resolvase"/>
    <property type="match status" value="1"/>
</dbReference>
<dbReference type="PANTHER" id="PTHR30461:SF23">
    <property type="entry name" value="DNA RECOMBINASE-RELATED"/>
    <property type="match status" value="1"/>
</dbReference>
<keyword evidence="4" id="KW-1185">Reference proteome</keyword>
<dbReference type="PROSITE" id="PS51736">
    <property type="entry name" value="RECOMBINASES_3"/>
    <property type="match status" value="1"/>
</dbReference>
<protein>
    <submittedName>
        <fullName evidence="3">Recombinase family protein</fullName>
    </submittedName>
</protein>
<dbReference type="Proteomes" id="UP000468707">
    <property type="component" value="Unassembled WGS sequence"/>
</dbReference>
<accession>A0A6I5L5I7</accession>
<dbReference type="InterPro" id="IPR011109">
    <property type="entry name" value="DNA_bind_recombinase_dom"/>
</dbReference>
<dbReference type="GO" id="GO:0003677">
    <property type="term" value="F:DNA binding"/>
    <property type="evidence" value="ECO:0007669"/>
    <property type="project" value="InterPro"/>
</dbReference>
<dbReference type="GO" id="GO:0000150">
    <property type="term" value="F:DNA strand exchange activity"/>
    <property type="evidence" value="ECO:0007669"/>
    <property type="project" value="InterPro"/>
</dbReference>
<dbReference type="CDD" id="cd00338">
    <property type="entry name" value="Ser_Recombinase"/>
    <property type="match status" value="1"/>
</dbReference>
<keyword evidence="1" id="KW-0175">Coiled coil</keyword>
<dbReference type="InterPro" id="IPR038109">
    <property type="entry name" value="DNA_bind_recomb_sf"/>
</dbReference>
<dbReference type="Gene3D" id="3.40.50.1390">
    <property type="entry name" value="Resolvase, N-terminal catalytic domain"/>
    <property type="match status" value="1"/>
</dbReference>
<evidence type="ECO:0000256" key="1">
    <source>
        <dbReference type="SAM" id="Coils"/>
    </source>
</evidence>
<dbReference type="Gene3D" id="3.90.1750.20">
    <property type="entry name" value="Putative Large Serine Recombinase, Chain B, Domain 2"/>
    <property type="match status" value="1"/>
</dbReference>
<sequence>MNLEGFGQFAKKEKGRIIGKNNTAVIYTRVSSKEQFDNNASLTTQLKYCQEYAIRKELEVLEYFGGTYESAKSDERREFQRMLSYVKRRKNIGYIIVYSYDRFSRTGANGAYISEQLKKQGVAVISATQEIDVTTSAGTFQENLYHMFSHFDNQIRRDKSITGMREKLRRGYWTGAYPFGYTNTNPGKGKIPNFVISEEGRLLKQAFLWKANSDMSHVEIAKRLKDKGLDIHAKRLTDLFRNPFYCGLIVNSLIPGEVIQGKHEALISKEMFLKIHNLLHAGEPPKKYSFDDENLPLKMFVRSSVCGTPYTGYIVKKKGLYYYKNRRKGSKENRSANKLHKEFLNVLGRYALADKKYIEPLADIIHDTLIDKNQEALEDQKRLTKELGQLKERIDTLERRFVVLNEITKSQYDLFMPELKAKQRELEMKLENGGINSSNLKKSVKLALGYACNLPSLWKLGDLETKRSIQYMVFPDGIGYDFKNKQVRTFRVNEIFGAISLFTGDLKGKGKGDFHSICRKSPLVIAEGFEPSTVCLEGNGFMVLCILKNI</sequence>
<dbReference type="RefSeq" id="WP_163636379.1">
    <property type="nucleotide sequence ID" value="NZ_JAAAMI010000011.1"/>
</dbReference>
<dbReference type="Pfam" id="PF07508">
    <property type="entry name" value="Recombinase"/>
    <property type="match status" value="1"/>
</dbReference>
<dbReference type="SUPFAM" id="SSF53041">
    <property type="entry name" value="Resolvase-like"/>
    <property type="match status" value="1"/>
</dbReference>
<dbReference type="InterPro" id="IPR036162">
    <property type="entry name" value="Resolvase-like_N_sf"/>
</dbReference>
<proteinExistence type="predicted"/>
<feature type="domain" description="Resolvase/invertase-type recombinase catalytic" evidence="2">
    <location>
        <begin position="23"/>
        <end position="171"/>
    </location>
</feature>
<dbReference type="Pfam" id="PF00239">
    <property type="entry name" value="Resolvase"/>
    <property type="match status" value="1"/>
</dbReference>
<gene>
    <name evidence="3" type="ORF">GTK07_16760</name>
</gene>
<dbReference type="InterPro" id="IPR050639">
    <property type="entry name" value="SSR_resolvase"/>
</dbReference>
<organism evidence="3 4">
    <name type="scientific">Flagellimonas sediminis</name>
    <dbReference type="NCBI Taxonomy" id="2696468"/>
    <lineage>
        <taxon>Bacteria</taxon>
        <taxon>Pseudomonadati</taxon>
        <taxon>Bacteroidota</taxon>
        <taxon>Flavobacteriia</taxon>
        <taxon>Flavobacteriales</taxon>
        <taxon>Flavobacteriaceae</taxon>
        <taxon>Flagellimonas</taxon>
    </lineage>
</organism>
<name>A0A6I5L5I7_9FLAO</name>
<evidence type="ECO:0000313" key="4">
    <source>
        <dbReference type="Proteomes" id="UP000468707"/>
    </source>
</evidence>
<feature type="coiled-coil region" evidence="1">
    <location>
        <begin position="366"/>
        <end position="407"/>
    </location>
</feature>
<evidence type="ECO:0000259" key="2">
    <source>
        <dbReference type="PROSITE" id="PS51736"/>
    </source>
</evidence>
<dbReference type="PANTHER" id="PTHR30461">
    <property type="entry name" value="DNA-INVERTASE FROM LAMBDOID PROPHAGE"/>
    <property type="match status" value="1"/>
</dbReference>
<dbReference type="InterPro" id="IPR006119">
    <property type="entry name" value="Resolv_N"/>
</dbReference>
<comment type="caution">
    <text evidence="3">The sequence shown here is derived from an EMBL/GenBank/DDBJ whole genome shotgun (WGS) entry which is preliminary data.</text>
</comment>
<dbReference type="AlphaFoldDB" id="A0A6I5L5I7"/>
<reference evidence="3 4" key="1">
    <citation type="submission" date="2020-01" db="EMBL/GenBank/DDBJ databases">
        <title>Muricauda sediminis sp.nov. 40Bstr401.</title>
        <authorList>
            <person name="Xue Z."/>
            <person name="Zhu S."/>
            <person name="Ren N."/>
            <person name="Chen T."/>
            <person name="Chen X."/>
            <person name="Chen J."/>
            <person name="Yang J."/>
        </authorList>
    </citation>
    <scope>NUCLEOTIDE SEQUENCE [LARGE SCALE GENOMIC DNA]</scope>
    <source>
        <strain evidence="3 4">40Bstr401</strain>
    </source>
</reference>
<dbReference type="EMBL" id="JAAAMI010000011">
    <property type="protein sequence ID" value="NDV44981.1"/>
    <property type="molecule type" value="Genomic_DNA"/>
</dbReference>
<evidence type="ECO:0000313" key="3">
    <source>
        <dbReference type="EMBL" id="NDV44981.1"/>
    </source>
</evidence>